<sequence length="109" mass="11498">MSDPCECVFNHEAIMRRILSILQEAQTDCTDTECSTSTGGDPTGTAGSNVLLIAMAWGLFAMLMFFMRPASMRSGGNERENGQIAGKPSSAANGHNNDDGNGPPPGDVF</sequence>
<evidence type="ECO:0000256" key="1">
    <source>
        <dbReference type="ARBA" id="ARBA00017902"/>
    </source>
</evidence>
<reference evidence="4 5" key="1">
    <citation type="submission" date="2024-10" db="EMBL/GenBank/DDBJ databases">
        <authorList>
            <person name="Kim D."/>
        </authorList>
    </citation>
    <scope>NUCLEOTIDE SEQUENCE [LARGE SCALE GENOMIC DNA]</scope>
    <source>
        <strain evidence="4">BH-2024</strain>
    </source>
</reference>
<comment type="caution">
    <text evidence="4">The sequence shown here is derived from an EMBL/GenBank/DDBJ whole genome shotgun (WGS) entry which is preliminary data.</text>
</comment>
<name>A0ABD2M992_9BILA</name>
<dbReference type="EMBL" id="JBICBT010000078">
    <property type="protein sequence ID" value="KAL3124083.1"/>
    <property type="molecule type" value="Genomic_DNA"/>
</dbReference>
<keyword evidence="3" id="KW-0812">Transmembrane</keyword>
<evidence type="ECO:0000256" key="3">
    <source>
        <dbReference type="SAM" id="Phobius"/>
    </source>
</evidence>
<proteinExistence type="predicted"/>
<evidence type="ECO:0000256" key="2">
    <source>
        <dbReference type="SAM" id="MobiDB-lite"/>
    </source>
</evidence>
<dbReference type="InterPro" id="IPR020309">
    <property type="entry name" value="Smim-14"/>
</dbReference>
<keyword evidence="5" id="KW-1185">Reference proteome</keyword>
<accession>A0ABD2M992</accession>
<feature type="transmembrane region" description="Helical" evidence="3">
    <location>
        <begin position="46"/>
        <end position="66"/>
    </location>
</feature>
<keyword evidence="3" id="KW-0472">Membrane</keyword>
<gene>
    <name evidence="4" type="ORF">niasHT_004672</name>
</gene>
<dbReference type="AlphaFoldDB" id="A0ABD2M992"/>
<dbReference type="Pfam" id="PF11027">
    <property type="entry name" value="DUF2615"/>
    <property type="match status" value="1"/>
</dbReference>
<keyword evidence="3" id="KW-1133">Transmembrane helix</keyword>
<evidence type="ECO:0000313" key="4">
    <source>
        <dbReference type="EMBL" id="KAL3124083.1"/>
    </source>
</evidence>
<feature type="region of interest" description="Disordered" evidence="2">
    <location>
        <begin position="72"/>
        <end position="109"/>
    </location>
</feature>
<protein>
    <recommendedName>
        <fullName evidence="1">Small integral membrane protein 14</fullName>
    </recommendedName>
</protein>
<dbReference type="PANTHER" id="PTHR31019:SF1">
    <property type="entry name" value="SMALL INTEGRAL MEMBRANE PROTEIN 14"/>
    <property type="match status" value="1"/>
</dbReference>
<dbReference type="Proteomes" id="UP001620626">
    <property type="component" value="Unassembled WGS sequence"/>
</dbReference>
<evidence type="ECO:0000313" key="5">
    <source>
        <dbReference type="Proteomes" id="UP001620626"/>
    </source>
</evidence>
<dbReference type="PANTHER" id="PTHR31019">
    <property type="entry name" value="SMALL INTEGRAL MEMBRANE PROTEIN 14"/>
    <property type="match status" value="1"/>
</dbReference>
<organism evidence="4 5">
    <name type="scientific">Heterodera trifolii</name>
    <dbReference type="NCBI Taxonomy" id="157864"/>
    <lineage>
        <taxon>Eukaryota</taxon>
        <taxon>Metazoa</taxon>
        <taxon>Ecdysozoa</taxon>
        <taxon>Nematoda</taxon>
        <taxon>Chromadorea</taxon>
        <taxon>Rhabditida</taxon>
        <taxon>Tylenchina</taxon>
        <taxon>Tylenchomorpha</taxon>
        <taxon>Tylenchoidea</taxon>
        <taxon>Heteroderidae</taxon>
        <taxon>Heteroderinae</taxon>
        <taxon>Heterodera</taxon>
    </lineage>
</organism>